<keyword evidence="2 5" id="KW-0812">Transmembrane</keyword>
<dbReference type="AlphaFoldDB" id="A0A0P6XBK1"/>
<evidence type="ECO:0000313" key="7">
    <source>
        <dbReference type="EMBL" id="KPL77663.1"/>
    </source>
</evidence>
<dbReference type="InterPro" id="IPR006977">
    <property type="entry name" value="Yip1_dom"/>
</dbReference>
<comment type="subcellular location">
    <subcellularLocation>
        <location evidence="1">Membrane</location>
        <topology evidence="1">Multi-pass membrane protein</topology>
    </subcellularLocation>
</comment>
<protein>
    <recommendedName>
        <fullName evidence="6">Yip1 domain-containing protein</fullName>
    </recommendedName>
</protein>
<evidence type="ECO:0000313" key="8">
    <source>
        <dbReference type="Proteomes" id="UP000050417"/>
    </source>
</evidence>
<dbReference type="Proteomes" id="UP000050417">
    <property type="component" value="Unassembled WGS sequence"/>
</dbReference>
<proteinExistence type="predicted"/>
<dbReference type="GO" id="GO:0016020">
    <property type="term" value="C:membrane"/>
    <property type="evidence" value="ECO:0007669"/>
    <property type="project" value="UniProtKB-SubCell"/>
</dbReference>
<dbReference type="EMBL" id="LGCL01000022">
    <property type="protein sequence ID" value="KPL77663.1"/>
    <property type="molecule type" value="Genomic_DNA"/>
</dbReference>
<evidence type="ECO:0000259" key="6">
    <source>
        <dbReference type="Pfam" id="PF04893"/>
    </source>
</evidence>
<evidence type="ECO:0000256" key="2">
    <source>
        <dbReference type="ARBA" id="ARBA00022692"/>
    </source>
</evidence>
<evidence type="ECO:0000256" key="4">
    <source>
        <dbReference type="ARBA" id="ARBA00023136"/>
    </source>
</evidence>
<accession>A0A0P6XBK1</accession>
<reference evidence="7 8" key="1">
    <citation type="submission" date="2015-07" db="EMBL/GenBank/DDBJ databases">
        <title>Genome sequence of Ornatilinea apprima DSM 23815.</title>
        <authorList>
            <person name="Hemp J."/>
            <person name="Ward L.M."/>
            <person name="Pace L.A."/>
            <person name="Fischer W.W."/>
        </authorList>
    </citation>
    <scope>NUCLEOTIDE SEQUENCE [LARGE SCALE GENOMIC DNA]</scope>
    <source>
        <strain evidence="7 8">P3M-1</strain>
    </source>
</reference>
<name>A0A0P6XBK1_9CHLR</name>
<keyword evidence="4 5" id="KW-0472">Membrane</keyword>
<organism evidence="7 8">
    <name type="scientific">Ornatilinea apprima</name>
    <dbReference type="NCBI Taxonomy" id="1134406"/>
    <lineage>
        <taxon>Bacteria</taxon>
        <taxon>Bacillati</taxon>
        <taxon>Chloroflexota</taxon>
        <taxon>Anaerolineae</taxon>
        <taxon>Anaerolineales</taxon>
        <taxon>Anaerolineaceae</taxon>
        <taxon>Ornatilinea</taxon>
    </lineage>
</organism>
<keyword evidence="3 5" id="KW-1133">Transmembrane helix</keyword>
<keyword evidence="8" id="KW-1185">Reference proteome</keyword>
<dbReference type="RefSeq" id="WP_075062605.1">
    <property type="nucleotide sequence ID" value="NZ_LGCL01000022.1"/>
</dbReference>
<evidence type="ECO:0000256" key="5">
    <source>
        <dbReference type="SAM" id="Phobius"/>
    </source>
</evidence>
<feature type="transmembrane region" description="Helical" evidence="5">
    <location>
        <begin position="145"/>
        <end position="169"/>
    </location>
</feature>
<feature type="transmembrane region" description="Helical" evidence="5">
    <location>
        <begin position="29"/>
        <end position="47"/>
    </location>
</feature>
<feature type="transmembrane region" description="Helical" evidence="5">
    <location>
        <begin position="102"/>
        <end position="133"/>
    </location>
</feature>
<evidence type="ECO:0000256" key="1">
    <source>
        <dbReference type="ARBA" id="ARBA00004141"/>
    </source>
</evidence>
<dbReference type="Pfam" id="PF04893">
    <property type="entry name" value="Yip1"/>
    <property type="match status" value="1"/>
</dbReference>
<evidence type="ECO:0000256" key="3">
    <source>
        <dbReference type="ARBA" id="ARBA00022989"/>
    </source>
</evidence>
<feature type="domain" description="Yip1" evidence="6">
    <location>
        <begin position="31"/>
        <end position="158"/>
    </location>
</feature>
<dbReference type="OrthoDB" id="565087at2"/>
<gene>
    <name evidence="7" type="ORF">ADN00_08700</name>
</gene>
<sequence>MFERIVRAIRLDKSLYREVADLPALTSEGALVAVGVALISSLGMLGAGPRALFAYLAQVANSLLFGWILWSLVAYFVGTQFFKGRSNVEEMLRVLGYANAPRLLGVLGFIPCVGWLFSVTGWVLSVIAGVIAIREAMEFETSDAIVTALVSFVLYIIASITIGLVFAGLSLPFHLLTSL</sequence>
<feature type="transmembrane region" description="Helical" evidence="5">
    <location>
        <begin position="59"/>
        <end position="82"/>
    </location>
</feature>
<comment type="caution">
    <text evidence="7">The sequence shown here is derived from an EMBL/GenBank/DDBJ whole genome shotgun (WGS) entry which is preliminary data.</text>
</comment>